<dbReference type="InterPro" id="IPR015590">
    <property type="entry name" value="Aldehyde_DH_dom"/>
</dbReference>
<dbReference type="InterPro" id="IPR016162">
    <property type="entry name" value="Ald_DH_N"/>
</dbReference>
<keyword evidence="5 7" id="KW-0560">Oxidoreductase</keyword>
<gene>
    <name evidence="7 9" type="primary">proA</name>
    <name evidence="9" type="ORF">Mrose_03138</name>
</gene>
<dbReference type="Pfam" id="PF00171">
    <property type="entry name" value="Aldedh"/>
    <property type="match status" value="1"/>
</dbReference>
<dbReference type="PROSITE" id="PS01223">
    <property type="entry name" value="PROA"/>
    <property type="match status" value="1"/>
</dbReference>
<dbReference type="PIRSF" id="PIRSF000151">
    <property type="entry name" value="GPR"/>
    <property type="match status" value="1"/>
</dbReference>
<dbReference type="GO" id="GO:0050661">
    <property type="term" value="F:NADP binding"/>
    <property type="evidence" value="ECO:0007669"/>
    <property type="project" value="InterPro"/>
</dbReference>
<dbReference type="PANTHER" id="PTHR11063">
    <property type="entry name" value="GLUTAMATE SEMIALDEHYDE DEHYDROGENASE"/>
    <property type="match status" value="1"/>
</dbReference>
<dbReference type="InterPro" id="IPR000965">
    <property type="entry name" value="GPR_dom"/>
</dbReference>
<evidence type="ECO:0000256" key="2">
    <source>
        <dbReference type="ARBA" id="ARBA00022605"/>
    </source>
</evidence>
<comment type="subcellular location">
    <subcellularLocation>
        <location evidence="7">Cytoplasm</location>
    </subcellularLocation>
</comment>
<comment type="catalytic activity">
    <reaction evidence="6 7">
        <text>L-glutamate 5-semialdehyde + phosphate + NADP(+) = L-glutamyl 5-phosphate + NADPH + H(+)</text>
        <dbReference type="Rhea" id="RHEA:19541"/>
        <dbReference type="ChEBI" id="CHEBI:15378"/>
        <dbReference type="ChEBI" id="CHEBI:43474"/>
        <dbReference type="ChEBI" id="CHEBI:57783"/>
        <dbReference type="ChEBI" id="CHEBI:58066"/>
        <dbReference type="ChEBI" id="CHEBI:58274"/>
        <dbReference type="ChEBI" id="CHEBI:58349"/>
        <dbReference type="EC" id="1.2.1.41"/>
    </reaction>
</comment>
<reference evidence="9 10" key="1">
    <citation type="submission" date="2018-08" db="EMBL/GenBank/DDBJ databases">
        <title>Meiothermus roseus NBRC 110900 genome sequencing project.</title>
        <authorList>
            <person name="Da Costa M.S."/>
            <person name="Albuquerque L."/>
            <person name="Raposo P."/>
            <person name="Froufe H.J.C."/>
            <person name="Barroso C.S."/>
            <person name="Egas C."/>
        </authorList>
    </citation>
    <scope>NUCLEOTIDE SEQUENCE [LARGE SCALE GENOMIC DNA]</scope>
    <source>
        <strain evidence="9 10">NBRC 110900</strain>
    </source>
</reference>
<dbReference type="EC" id="1.2.1.41" evidence="7"/>
<comment type="function">
    <text evidence="7">Catalyzes the NADPH-dependent reduction of L-glutamate 5-phosphate into L-glutamate 5-semialdehyde and phosphate. The product spontaneously undergoes cyclization to form 1-pyrroline-5-carboxylate.</text>
</comment>
<sequence>MIGEIVQMAQNARRAARVLASASPAAKALALRRAAARLQSEWALLEAANRQDLEAAEAGGLSRAKLDRLKLTPRVRDDLVAGLLQVAEMPDPVGEIEGLSLRPNGLQVGRMRVPLGVIGFIYESRPNATVEASALTLKAGNAIVLRGGKEAFRSNEALVRLLQDSLLEAGLPGEAIQLVPTTDRSAILELCHLGGLLDLIIPRGGKELIELVQREARMPVLAHAEGVNHLFVDESAAVDKAVDIALNGKVQRPSTCNALEKVLVHATIAPEFLPRLEAAMTQAGVELRGCERTRQILPTVKAAGEEDWHTEYLDLILTLKVVDTLEEALAHIARYGSNHTEAICTNDHAHAMRFLREVDASLVLVNASPRFNDGFQLGLGAEIGISTSKLHAYGVMGVRELTTTKWIALGDGQVRE</sequence>
<comment type="caution">
    <text evidence="9">The sequence shown here is derived from an EMBL/GenBank/DDBJ whole genome shotgun (WGS) entry which is preliminary data.</text>
</comment>
<dbReference type="RefSeq" id="WP_119279901.1">
    <property type="nucleotide sequence ID" value="NZ_QWLA01000083.1"/>
</dbReference>
<evidence type="ECO:0000256" key="7">
    <source>
        <dbReference type="HAMAP-Rule" id="MF_00412"/>
    </source>
</evidence>
<evidence type="ECO:0000256" key="1">
    <source>
        <dbReference type="ARBA" id="ARBA00004985"/>
    </source>
</evidence>
<keyword evidence="4 7" id="KW-0521">NADP</keyword>
<dbReference type="InterPro" id="IPR012134">
    <property type="entry name" value="Glu-5-SA_DH"/>
</dbReference>
<dbReference type="Gene3D" id="3.40.605.10">
    <property type="entry name" value="Aldehyde Dehydrogenase, Chain A, domain 1"/>
    <property type="match status" value="1"/>
</dbReference>
<name>A0A399EEW9_9DEIN</name>
<evidence type="ECO:0000259" key="8">
    <source>
        <dbReference type="Pfam" id="PF00171"/>
    </source>
</evidence>
<dbReference type="EMBL" id="QWLA01000083">
    <property type="protein sequence ID" value="RIH83167.1"/>
    <property type="molecule type" value="Genomic_DNA"/>
</dbReference>
<dbReference type="SUPFAM" id="SSF53720">
    <property type="entry name" value="ALDH-like"/>
    <property type="match status" value="1"/>
</dbReference>
<dbReference type="HAMAP" id="MF_00412">
    <property type="entry name" value="ProA"/>
    <property type="match status" value="1"/>
</dbReference>
<evidence type="ECO:0000256" key="6">
    <source>
        <dbReference type="ARBA" id="ARBA00049024"/>
    </source>
</evidence>
<dbReference type="InterPro" id="IPR020593">
    <property type="entry name" value="G-glutamylP_reductase_CS"/>
</dbReference>
<dbReference type="Gene3D" id="3.40.309.10">
    <property type="entry name" value="Aldehyde Dehydrogenase, Chain A, domain 2"/>
    <property type="match status" value="1"/>
</dbReference>
<organism evidence="9 10">
    <name type="scientific">Calidithermus roseus</name>
    <dbReference type="NCBI Taxonomy" id="1644118"/>
    <lineage>
        <taxon>Bacteria</taxon>
        <taxon>Thermotogati</taxon>
        <taxon>Deinococcota</taxon>
        <taxon>Deinococci</taxon>
        <taxon>Thermales</taxon>
        <taxon>Thermaceae</taxon>
        <taxon>Calidithermus</taxon>
    </lineage>
</organism>
<evidence type="ECO:0000256" key="5">
    <source>
        <dbReference type="ARBA" id="ARBA00023002"/>
    </source>
</evidence>
<proteinExistence type="inferred from homology"/>
<keyword evidence="7" id="KW-0963">Cytoplasm</keyword>
<keyword evidence="2 7" id="KW-0028">Amino-acid biosynthesis</keyword>
<keyword evidence="3 7" id="KW-0641">Proline biosynthesis</keyword>
<evidence type="ECO:0000256" key="3">
    <source>
        <dbReference type="ARBA" id="ARBA00022650"/>
    </source>
</evidence>
<dbReference type="CDD" id="cd07079">
    <property type="entry name" value="ALDH_F18-19_ProA-GPR"/>
    <property type="match status" value="1"/>
</dbReference>
<dbReference type="FunFam" id="3.40.309.10:FF:000006">
    <property type="entry name" value="Gamma-glutamyl phosphate reductase"/>
    <property type="match status" value="1"/>
</dbReference>
<evidence type="ECO:0000313" key="9">
    <source>
        <dbReference type="EMBL" id="RIH83167.1"/>
    </source>
</evidence>
<protein>
    <recommendedName>
        <fullName evidence="7">Gamma-glutamyl phosphate reductase</fullName>
        <shortName evidence="7">GPR</shortName>
        <ecNumber evidence="7">1.2.1.41</ecNumber>
    </recommendedName>
    <alternativeName>
        <fullName evidence="7">Glutamate-5-semialdehyde dehydrogenase</fullName>
    </alternativeName>
    <alternativeName>
        <fullName evidence="7">Glutamyl-gamma-semialdehyde dehydrogenase</fullName>
        <shortName evidence="7">GSA dehydrogenase</shortName>
    </alternativeName>
</protein>
<dbReference type="InterPro" id="IPR016161">
    <property type="entry name" value="Ald_DH/histidinol_DH"/>
</dbReference>
<accession>A0A399EEW9</accession>
<keyword evidence="10" id="KW-1185">Reference proteome</keyword>
<dbReference type="NCBIfam" id="NF001221">
    <property type="entry name" value="PRK00197.1"/>
    <property type="match status" value="1"/>
</dbReference>
<comment type="pathway">
    <text evidence="1 7">Amino-acid biosynthesis; L-proline biosynthesis; L-glutamate 5-semialdehyde from L-glutamate: step 2/2.</text>
</comment>
<dbReference type="Proteomes" id="UP000265341">
    <property type="component" value="Unassembled WGS sequence"/>
</dbReference>
<feature type="domain" description="Aldehyde dehydrogenase" evidence="8">
    <location>
        <begin position="6"/>
        <end position="286"/>
    </location>
</feature>
<comment type="similarity">
    <text evidence="7">Belongs to the gamma-glutamyl phosphate reductase family.</text>
</comment>
<evidence type="ECO:0000256" key="4">
    <source>
        <dbReference type="ARBA" id="ARBA00022857"/>
    </source>
</evidence>
<evidence type="ECO:0000313" key="10">
    <source>
        <dbReference type="Proteomes" id="UP000265341"/>
    </source>
</evidence>
<dbReference type="OrthoDB" id="9809970at2"/>
<dbReference type="UniPathway" id="UPA00098">
    <property type="reaction ID" value="UER00360"/>
</dbReference>
<dbReference type="GO" id="GO:0004350">
    <property type="term" value="F:glutamate-5-semialdehyde dehydrogenase activity"/>
    <property type="evidence" value="ECO:0007669"/>
    <property type="project" value="UniProtKB-UniRule"/>
</dbReference>
<dbReference type="InterPro" id="IPR016163">
    <property type="entry name" value="Ald_DH_C"/>
</dbReference>
<dbReference type="GO" id="GO:0005737">
    <property type="term" value="C:cytoplasm"/>
    <property type="evidence" value="ECO:0007669"/>
    <property type="project" value="UniProtKB-SubCell"/>
</dbReference>
<dbReference type="NCBIfam" id="TIGR00407">
    <property type="entry name" value="proA"/>
    <property type="match status" value="1"/>
</dbReference>
<dbReference type="PANTHER" id="PTHR11063:SF8">
    <property type="entry name" value="DELTA-1-PYRROLINE-5-CARBOXYLATE SYNTHASE"/>
    <property type="match status" value="1"/>
</dbReference>
<dbReference type="AlphaFoldDB" id="A0A399EEW9"/>
<dbReference type="GO" id="GO:0055129">
    <property type="term" value="P:L-proline biosynthetic process"/>
    <property type="evidence" value="ECO:0007669"/>
    <property type="project" value="UniProtKB-UniRule"/>
</dbReference>